<feature type="non-terminal residue" evidence="1">
    <location>
        <position position="1"/>
    </location>
</feature>
<dbReference type="EMBL" id="BKCJ011738285">
    <property type="protein sequence ID" value="GFD49245.1"/>
    <property type="molecule type" value="Genomic_DNA"/>
</dbReference>
<organism evidence="1">
    <name type="scientific">Tanacetum cinerariifolium</name>
    <name type="common">Dalmatian daisy</name>
    <name type="synonym">Chrysanthemum cinerariifolium</name>
    <dbReference type="NCBI Taxonomy" id="118510"/>
    <lineage>
        <taxon>Eukaryota</taxon>
        <taxon>Viridiplantae</taxon>
        <taxon>Streptophyta</taxon>
        <taxon>Embryophyta</taxon>
        <taxon>Tracheophyta</taxon>
        <taxon>Spermatophyta</taxon>
        <taxon>Magnoliopsida</taxon>
        <taxon>eudicotyledons</taxon>
        <taxon>Gunneridae</taxon>
        <taxon>Pentapetalae</taxon>
        <taxon>asterids</taxon>
        <taxon>campanulids</taxon>
        <taxon>Asterales</taxon>
        <taxon>Asteraceae</taxon>
        <taxon>Asteroideae</taxon>
        <taxon>Anthemideae</taxon>
        <taxon>Anthemidinae</taxon>
        <taxon>Tanacetum</taxon>
    </lineage>
</organism>
<protein>
    <submittedName>
        <fullName evidence="1">Uncharacterized protein</fullName>
    </submittedName>
</protein>
<name>A0A699WNS1_TANCI</name>
<sequence length="104" mass="11630">THGEVLIAMQVPPEHLRQARHVAGFRNHPVADKALGHEAHLVGHPGGHEVRDVLFKSGRIVAPVNHRTTEHLRPDRGNTLPRQRVRPHQIDGFRGQLIARLIAT</sequence>
<comment type="caution">
    <text evidence="1">The sequence shown here is derived from an EMBL/GenBank/DDBJ whole genome shotgun (WGS) entry which is preliminary data.</text>
</comment>
<reference evidence="1" key="1">
    <citation type="journal article" date="2019" name="Sci. Rep.">
        <title>Draft genome of Tanacetum cinerariifolium, the natural source of mosquito coil.</title>
        <authorList>
            <person name="Yamashiro T."/>
            <person name="Shiraishi A."/>
            <person name="Satake H."/>
            <person name="Nakayama K."/>
        </authorList>
    </citation>
    <scope>NUCLEOTIDE SEQUENCE</scope>
</reference>
<proteinExistence type="predicted"/>
<evidence type="ECO:0000313" key="1">
    <source>
        <dbReference type="EMBL" id="GFD49245.1"/>
    </source>
</evidence>
<accession>A0A699WNS1</accession>
<gene>
    <name evidence="1" type="ORF">Tci_921214</name>
</gene>
<dbReference type="AlphaFoldDB" id="A0A699WNS1"/>